<dbReference type="RefSeq" id="YP_002154639.1">
    <property type="nucleotide sequence ID" value="NC_011183.1"/>
</dbReference>
<evidence type="ECO:0000259" key="7">
    <source>
        <dbReference type="PROSITE" id="PS50110"/>
    </source>
</evidence>
<dbReference type="Gene3D" id="3.30.565.10">
    <property type="entry name" value="Histidine kinase-like ATPase, C-terminal domain"/>
    <property type="match status" value="1"/>
</dbReference>
<evidence type="ECO:0000259" key="6">
    <source>
        <dbReference type="PROSITE" id="PS50109"/>
    </source>
</evidence>
<evidence type="ECO:0000256" key="4">
    <source>
        <dbReference type="ARBA" id="ARBA00022777"/>
    </source>
</evidence>
<dbReference type="InterPro" id="IPR005467">
    <property type="entry name" value="His_kinase_dom"/>
</dbReference>
<dbReference type="PROSITE" id="PS50110">
    <property type="entry name" value="RESPONSE_REGULATORY"/>
    <property type="match status" value="1"/>
</dbReference>
<dbReference type="InterPro" id="IPR003594">
    <property type="entry name" value="HATPase_dom"/>
</dbReference>
<dbReference type="Pfam" id="PF00072">
    <property type="entry name" value="Response_reg"/>
    <property type="match status" value="1"/>
</dbReference>
<evidence type="ECO:0000256" key="2">
    <source>
        <dbReference type="ARBA" id="ARBA00012438"/>
    </source>
</evidence>
<feature type="region of interest" description="Disordered" evidence="5">
    <location>
        <begin position="1"/>
        <end position="46"/>
    </location>
</feature>
<dbReference type="InterPro" id="IPR001789">
    <property type="entry name" value="Sig_transdc_resp-reg_receiver"/>
</dbReference>
<dbReference type="GeneID" id="6804800"/>
<evidence type="ECO:0000313" key="9">
    <source>
        <dbReference type="Proteomes" id="UP000204092"/>
    </source>
</evidence>
<organism evidence="8 9">
    <name type="scientific">Feldmannia species virus</name>
    <dbReference type="NCBI Taxonomy" id="39420"/>
    <lineage>
        <taxon>Viruses</taxon>
        <taxon>Varidnaviria</taxon>
        <taxon>Bamfordvirae</taxon>
        <taxon>Nucleocytoviricota</taxon>
        <taxon>Megaviricetes</taxon>
        <taxon>Algavirales</taxon>
        <taxon>Phycodnaviridae</taxon>
        <taxon>Phaeovirus</taxon>
        <taxon>Phaeovirus feldmanniae</taxon>
    </lineage>
</organism>
<dbReference type="EC" id="2.7.13.3" evidence="2"/>
<evidence type="ECO:0000256" key="5">
    <source>
        <dbReference type="SAM" id="MobiDB-lite"/>
    </source>
</evidence>
<evidence type="ECO:0000256" key="3">
    <source>
        <dbReference type="ARBA" id="ARBA00022679"/>
    </source>
</evidence>
<sequence>MKLCGHVSRKLRGKRGEPRERRKPIEKSKPSEPRERRSPQVNHSKGVLETKAQIRMMISCLREIQTPVNDLLGLTDIVPKMDPDSSLYLYAVCMNTFGNLLARMIENMRLYYQLSSGIYDPTYSNFVLRSEIHLFWRSLTSQARSHRMGENYPTIVRTGDVSCKICILETVPNDVVSTDTKVLQKIFHALVDNAIRFTQEGLIEVIVSCQKVGKTGYVLNLVVSDTGVGVPTELRQILFEPMTRGHVESVAGGAGMSLAVARLLCRRLGGDVTLDDDKDCGCTFRASLRFDSVSEGWPSPVWENEFVLSGKAVSTDDRRQSESEMPHILVVDDIRLNREILKHHFKRLGIKIFTACDGDEAVKECVSKKFDLIFMDIYMPRLNGVEACKLIKRECPLNLNTPVVALTVSSSTMDHNECLRAGMVEMVTKPVDRKKLIHVSCRSMDPKKSLWISESEIKT</sequence>
<keyword evidence="9" id="KW-1185">Reference proteome</keyword>
<dbReference type="InterPro" id="IPR036890">
    <property type="entry name" value="HATPase_C_sf"/>
</dbReference>
<dbReference type="KEGG" id="vg:6804800"/>
<dbReference type="GO" id="GO:0004673">
    <property type="term" value="F:protein histidine kinase activity"/>
    <property type="evidence" value="ECO:0007669"/>
    <property type="project" value="UniProtKB-EC"/>
</dbReference>
<keyword evidence="3" id="KW-0808">Transferase</keyword>
<feature type="compositionally biased region" description="Basic and acidic residues" evidence="5">
    <location>
        <begin position="14"/>
        <end position="38"/>
    </location>
</feature>
<name>B5LWA6_9PHYC</name>
<dbReference type="SUPFAM" id="SSF52172">
    <property type="entry name" value="CheY-like"/>
    <property type="match status" value="1"/>
</dbReference>
<feature type="domain" description="Histidine kinase" evidence="6">
    <location>
        <begin position="59"/>
        <end position="292"/>
    </location>
</feature>
<protein>
    <recommendedName>
        <fullName evidence="2">histidine kinase</fullName>
        <ecNumber evidence="2">2.7.13.3</ecNumber>
    </recommendedName>
</protein>
<reference evidence="8 9" key="1">
    <citation type="journal article" date="2009" name="Virology">
        <title>Genomic analysis of the smallest giant virus--Feldmannia sp. virus 158.</title>
        <authorList>
            <person name="Schroeder D.C."/>
            <person name="Park Y."/>
            <person name="Yoon H.M."/>
            <person name="Lee Y.S."/>
            <person name="Kang S.W."/>
            <person name="Meints R.H."/>
            <person name="Ivey R.G."/>
            <person name="Choi T.J."/>
        </authorList>
    </citation>
    <scope>NUCLEOTIDE SEQUENCE [LARGE SCALE GENOMIC DNA]</scope>
    <source>
        <strain evidence="8">FsV-158</strain>
    </source>
</reference>
<dbReference type="PROSITE" id="PS50109">
    <property type="entry name" value="HIS_KIN"/>
    <property type="match status" value="1"/>
</dbReference>
<keyword evidence="4 8" id="KW-0418">Kinase</keyword>
<comment type="catalytic activity">
    <reaction evidence="1">
        <text>ATP + protein L-histidine = ADP + protein N-phospho-L-histidine.</text>
        <dbReference type="EC" id="2.7.13.3"/>
    </reaction>
</comment>
<evidence type="ECO:0000313" key="8">
    <source>
        <dbReference type="EMBL" id="ACH46769.1"/>
    </source>
</evidence>
<dbReference type="SMART" id="SM00448">
    <property type="entry name" value="REC"/>
    <property type="match status" value="1"/>
</dbReference>
<dbReference type="InterPro" id="IPR011006">
    <property type="entry name" value="CheY-like_superfamily"/>
</dbReference>
<dbReference type="SMART" id="SM00387">
    <property type="entry name" value="HATPase_c"/>
    <property type="match status" value="1"/>
</dbReference>
<feature type="domain" description="Response regulatory" evidence="7">
    <location>
        <begin position="327"/>
        <end position="444"/>
    </location>
</feature>
<dbReference type="SUPFAM" id="SSF55874">
    <property type="entry name" value="ATPase domain of HSP90 chaperone/DNA topoisomerase II/histidine kinase"/>
    <property type="match status" value="1"/>
</dbReference>
<evidence type="ECO:0000256" key="1">
    <source>
        <dbReference type="ARBA" id="ARBA00000085"/>
    </source>
</evidence>
<dbReference type="PANTHER" id="PTHR43047">
    <property type="entry name" value="TWO-COMPONENT HISTIDINE PROTEIN KINASE"/>
    <property type="match status" value="1"/>
</dbReference>
<dbReference type="InterPro" id="IPR004358">
    <property type="entry name" value="Sig_transdc_His_kin-like_C"/>
</dbReference>
<dbReference type="PRINTS" id="PR00344">
    <property type="entry name" value="BCTRLSENSOR"/>
</dbReference>
<dbReference type="PANTHER" id="PTHR43047:SF64">
    <property type="entry name" value="HISTIDINE KINASE CONTAINING CHEY-HOMOLOGOUS RECEIVER DOMAIN AND PAS DOMAIN-RELATED"/>
    <property type="match status" value="1"/>
</dbReference>
<dbReference type="Pfam" id="PF02518">
    <property type="entry name" value="HATPase_c"/>
    <property type="match status" value="1"/>
</dbReference>
<dbReference type="Gene3D" id="3.40.50.2300">
    <property type="match status" value="1"/>
</dbReference>
<dbReference type="Proteomes" id="UP000204092">
    <property type="component" value="Segment"/>
</dbReference>
<dbReference type="EMBL" id="EU916176">
    <property type="protein sequence ID" value="ACH46769.1"/>
    <property type="molecule type" value="Genomic_DNA"/>
</dbReference>
<dbReference type="CDD" id="cd17546">
    <property type="entry name" value="REC_hyHK_CKI1_RcsC-like"/>
    <property type="match status" value="1"/>
</dbReference>
<accession>B5LWA6</accession>
<dbReference type="GO" id="GO:0000160">
    <property type="term" value="P:phosphorelay signal transduction system"/>
    <property type="evidence" value="ECO:0007669"/>
    <property type="project" value="InterPro"/>
</dbReference>
<proteinExistence type="predicted"/>